<dbReference type="InterPro" id="IPR014710">
    <property type="entry name" value="RmlC-like_jellyroll"/>
</dbReference>
<feature type="region of interest" description="Disordered" evidence="1">
    <location>
        <begin position="1"/>
        <end position="25"/>
    </location>
</feature>
<dbReference type="InterPro" id="IPR011051">
    <property type="entry name" value="RmlC_Cupin_sf"/>
</dbReference>
<feature type="domain" description="Cupin type-2" evidence="2">
    <location>
        <begin position="30"/>
        <end position="95"/>
    </location>
</feature>
<accession>A0AAU8CA50</accession>
<organism evidence="3">
    <name type="scientific">Halobacterium sp. NMX12-1</name>
    <dbReference type="NCBI Taxonomy" id="3166650"/>
    <lineage>
        <taxon>Archaea</taxon>
        <taxon>Methanobacteriati</taxon>
        <taxon>Methanobacteriota</taxon>
        <taxon>Stenosarchaea group</taxon>
        <taxon>Halobacteria</taxon>
        <taxon>Halobacteriales</taxon>
        <taxon>Halobacteriaceae</taxon>
        <taxon>Halobacterium</taxon>
    </lineage>
</organism>
<dbReference type="GeneID" id="91107580"/>
<dbReference type="AlphaFoldDB" id="A0AAU8CA50"/>
<dbReference type="InterPro" id="IPR013096">
    <property type="entry name" value="Cupin_2"/>
</dbReference>
<dbReference type="SUPFAM" id="SSF51182">
    <property type="entry name" value="RmlC-like cupins"/>
    <property type="match status" value="1"/>
</dbReference>
<sequence length="108" mass="11648">MTAQIRTLDELDGKPHANPFPNSEPKTIRLTLEAGEAVPPHAHPGRQIVCYLVEGELELTLGDDTHQLAAGDIARFEGDQQIAPEAIEDSTAVLVLAPAADTDNQSRR</sequence>
<reference evidence="3" key="1">
    <citation type="submission" date="2024-06" db="EMBL/GenBank/DDBJ databases">
        <title>Genome Sequence of an extremely halophilic archaeon isolated from Permian era halite, Salado Formation, Carlsbad, New Mexico: Halobacterium sp. strain NMX12-1.</title>
        <authorList>
            <person name="Sotoa L."/>
            <person name="DasSarma P."/>
            <person name="Anton B.P."/>
            <person name="Vincze T."/>
            <person name="Verma I."/>
            <person name="Eralp B."/>
            <person name="Powers D.W."/>
            <person name="Dozier B.L."/>
            <person name="Roberts R.J."/>
            <person name="DasSarma S."/>
        </authorList>
    </citation>
    <scope>NUCLEOTIDE SEQUENCE</scope>
    <source>
        <strain evidence="3">NMX12-1</strain>
        <plasmid evidence="3">pNMX12-1_234</plasmid>
    </source>
</reference>
<evidence type="ECO:0000256" key="1">
    <source>
        <dbReference type="SAM" id="MobiDB-lite"/>
    </source>
</evidence>
<keyword evidence="3" id="KW-0614">Plasmid</keyword>
<name>A0AAU8CA50_9EURY</name>
<proteinExistence type="predicted"/>
<evidence type="ECO:0000259" key="2">
    <source>
        <dbReference type="Pfam" id="PF07883"/>
    </source>
</evidence>
<dbReference type="Gene3D" id="2.60.120.10">
    <property type="entry name" value="Jelly Rolls"/>
    <property type="match status" value="1"/>
</dbReference>
<protein>
    <submittedName>
        <fullName evidence="3">Cupin domain-containing protein</fullName>
    </submittedName>
</protein>
<dbReference type="Pfam" id="PF07883">
    <property type="entry name" value="Cupin_2"/>
    <property type="match status" value="1"/>
</dbReference>
<gene>
    <name evidence="3" type="ORF">ABSL23_00480</name>
</gene>
<dbReference type="EMBL" id="CP159203">
    <property type="protein sequence ID" value="XCF15119.1"/>
    <property type="molecule type" value="Genomic_DNA"/>
</dbReference>
<dbReference type="KEGG" id="hanx:ABSL23_00480"/>
<geneLocation type="plasmid" evidence="3">
    <name>pNMX12-1_234</name>
</geneLocation>
<evidence type="ECO:0000313" key="3">
    <source>
        <dbReference type="EMBL" id="XCF15119.1"/>
    </source>
</evidence>
<dbReference type="RefSeq" id="WP_353633234.1">
    <property type="nucleotide sequence ID" value="NZ_CP159203.1"/>
</dbReference>